<dbReference type="AlphaFoldDB" id="A0A4U0PXA0"/>
<dbReference type="NCBIfam" id="TIGR01841">
    <property type="entry name" value="phasin"/>
    <property type="match status" value="1"/>
</dbReference>
<dbReference type="InterPro" id="IPR018968">
    <property type="entry name" value="Phasin"/>
</dbReference>
<reference evidence="2 3" key="1">
    <citation type="submission" date="2019-04" db="EMBL/GenBank/DDBJ databases">
        <title>Chitiniphilus eburnea sp. nov., a novel chitinolytic bacterium isolated from aquaculture sludge.</title>
        <authorList>
            <person name="Sheng M."/>
        </authorList>
    </citation>
    <scope>NUCLEOTIDE SEQUENCE [LARGE SCALE GENOMIC DNA]</scope>
    <source>
        <strain evidence="2 3">HX-2-15</strain>
    </source>
</reference>
<keyword evidence="3" id="KW-1185">Reference proteome</keyword>
<dbReference type="Proteomes" id="UP000310016">
    <property type="component" value="Unassembled WGS sequence"/>
</dbReference>
<dbReference type="OrthoDB" id="5298576at2"/>
<feature type="domain" description="Phasin" evidence="1">
    <location>
        <begin position="25"/>
        <end position="123"/>
    </location>
</feature>
<dbReference type="EMBL" id="SUMF01000014">
    <property type="protein sequence ID" value="TJZ72860.1"/>
    <property type="molecule type" value="Genomic_DNA"/>
</dbReference>
<evidence type="ECO:0000313" key="2">
    <source>
        <dbReference type="EMBL" id="TJZ72860.1"/>
    </source>
</evidence>
<dbReference type="Pfam" id="PF09361">
    <property type="entry name" value="Phasin_2"/>
    <property type="match status" value="1"/>
</dbReference>
<proteinExistence type="predicted"/>
<gene>
    <name evidence="2" type="ORF">FAZ21_12485</name>
</gene>
<name>A0A4U0PXA0_9NEIS</name>
<dbReference type="InterPro" id="IPR010127">
    <property type="entry name" value="Phasin_subfam-1"/>
</dbReference>
<protein>
    <submittedName>
        <fullName evidence="2">Phasin family protein</fullName>
    </submittedName>
</protein>
<evidence type="ECO:0000313" key="3">
    <source>
        <dbReference type="Proteomes" id="UP000310016"/>
    </source>
</evidence>
<comment type="caution">
    <text evidence="2">The sequence shown here is derived from an EMBL/GenBank/DDBJ whole genome shotgun (WGS) entry which is preliminary data.</text>
</comment>
<organism evidence="2 3">
    <name type="scientific">Chitiniphilus eburneus</name>
    <dbReference type="NCBI Taxonomy" id="2571148"/>
    <lineage>
        <taxon>Bacteria</taxon>
        <taxon>Pseudomonadati</taxon>
        <taxon>Pseudomonadota</taxon>
        <taxon>Betaproteobacteria</taxon>
        <taxon>Neisseriales</taxon>
        <taxon>Chitinibacteraceae</taxon>
        <taxon>Chitiniphilus</taxon>
    </lineage>
</organism>
<sequence>MLQCTIKFFRRNFQMFNVPQFNAAQFAEANQAGLEKSLRLSQIALSGVERLVALQMGVARELLSEHAQTTKALAEVKDVQGLVALQRQLAQPSVDKTLDVARSVFDAASATQHELSKLIEEQVLTFNKNLISTLDQAIDSAPNGTGAAVSVLRNAVESAASTYDSVAKTTQKLASDFAQAAVNGAEQTAKAAVRRKSA</sequence>
<evidence type="ECO:0000259" key="1">
    <source>
        <dbReference type="Pfam" id="PF09361"/>
    </source>
</evidence>
<accession>A0A4U0PXA0</accession>